<dbReference type="GO" id="GO:0005524">
    <property type="term" value="F:ATP binding"/>
    <property type="evidence" value="ECO:0007669"/>
    <property type="project" value="UniProtKB-UniRule"/>
</dbReference>
<name>A0A1Y5RSK0_9RHOB</name>
<dbReference type="InterPro" id="IPR011335">
    <property type="entry name" value="Restrct_endonuc-II-like"/>
</dbReference>
<dbReference type="InterPro" id="IPR014017">
    <property type="entry name" value="DNA_helicase_UvrD-like_C"/>
</dbReference>
<dbReference type="InterPro" id="IPR038726">
    <property type="entry name" value="PDDEXK_AddAB-type"/>
</dbReference>
<keyword evidence="19" id="KW-1185">Reference proteome</keyword>
<dbReference type="Pfam" id="PF00580">
    <property type="entry name" value="UvrD-helicase"/>
    <property type="match status" value="1"/>
</dbReference>
<dbReference type="GO" id="GO:0033202">
    <property type="term" value="C:DNA helicase complex"/>
    <property type="evidence" value="ECO:0007669"/>
    <property type="project" value="TreeGrafter"/>
</dbReference>
<dbReference type="InterPro" id="IPR011604">
    <property type="entry name" value="PDDEXK-like_dom_sf"/>
</dbReference>
<dbReference type="InterPro" id="IPR000212">
    <property type="entry name" value="DNA_helicase_UvrD/REP"/>
</dbReference>
<evidence type="ECO:0000256" key="8">
    <source>
        <dbReference type="ARBA" id="ARBA00023125"/>
    </source>
</evidence>
<keyword evidence="10" id="KW-0413">Isomerase</keyword>
<dbReference type="InterPro" id="IPR014151">
    <property type="entry name" value="DNA_helicase_AddA"/>
</dbReference>
<evidence type="ECO:0000256" key="14">
    <source>
        <dbReference type="ARBA" id="ARBA00048988"/>
    </source>
</evidence>
<dbReference type="PANTHER" id="PTHR11070">
    <property type="entry name" value="UVRD / RECB / PCRA DNA HELICASE FAMILY MEMBER"/>
    <property type="match status" value="1"/>
</dbReference>
<evidence type="ECO:0000256" key="15">
    <source>
        <dbReference type="PROSITE-ProRule" id="PRU00560"/>
    </source>
</evidence>
<reference evidence="18 19" key="1">
    <citation type="submission" date="2017-03" db="EMBL/GenBank/DDBJ databases">
        <authorList>
            <person name="Afonso C.L."/>
            <person name="Miller P.J."/>
            <person name="Scott M.A."/>
            <person name="Spackman E."/>
            <person name="Goraichik I."/>
            <person name="Dimitrov K.M."/>
            <person name="Suarez D.L."/>
            <person name="Swayne D.E."/>
        </authorList>
    </citation>
    <scope>NUCLEOTIDE SEQUENCE [LARGE SCALE GENOMIC DNA]</scope>
    <source>
        <strain evidence="18 19">CECT 7680</strain>
    </source>
</reference>
<keyword evidence="4 15" id="KW-0378">Hydrolase</keyword>
<dbReference type="GO" id="GO:0043138">
    <property type="term" value="F:3'-5' DNA helicase activity"/>
    <property type="evidence" value="ECO:0007669"/>
    <property type="project" value="UniProtKB-EC"/>
</dbReference>
<evidence type="ECO:0000256" key="10">
    <source>
        <dbReference type="ARBA" id="ARBA00023235"/>
    </source>
</evidence>
<sequence length="1127" mass="123198">MTPRDEATERQVQAADPFASTWLSANAGSGKTRVLTDRVARLLLTGVEPQRILCLTYTKAAASEMQNRLFRRLGGWAMKPDDDLRTELRELGEEGAIDAEHLKRARRLFARAIETPGGLKIQTIHSFCASLLRRFPLEAGVSPQFTEMDDRTAQHLREQIVEEMADGPMAAVVDALAAHHTGEDLAALTQEICQLAEGFGTVPALDGILESFGLPAGFDENAAVAMAFDGSEADLFTRLLPLLKGQSATYQKLADRLAKIDLATPGQADLDALCAEFLYKSGDRKDRAKIGSLPQSNHKAAREVLAPVLPELDAFMERVEAARHAQFSLYTARKTFALHQFAAVFLPEYHARKQARGWLDFDDLIQKARQLLTDPLVAQWVLFRLDGGIDHILVDEAQDTSPAQWKVIESLAQEFTAGTGAREDVERTIFVVGDKKQSIYSFQGADPGAFDRMRDHFASRMAPTGRGLQSLQLLHSFRSSPAVLQLVDRVFDGDAAEGLGDISRHVAFKRDLPGRADLWPLVEKTGKPEPGNWFDPVDKPSEDHHSVRLARMIAAEIRRMIDGKEPLPESARESRPVRPGDFLILVQRRSQLFHEIIRACKAEGLEIAGADRLKIGGELAVRDLVALLSFIALPEDNLSLAAALRSPLFGWSEQDLYTLAQGRGARTLWQALREARDRHPETMAVLDDLRREADFLRPYELIERCLTRHGGRYKLLSRLGEEAEDGIDALLDQALAYENTEVPSLTGFLAWLQGEEVEIKRQLDSGGNKIRVMTVHGSKGLEAPIVILPDTAKRDVRLRDDIYLSDSGVPMWKVGGIAQPAPVEAAMEAEKAVQRAERMRLLYVALTRAEKWLIVCAAGELGANADSWYDLIAAGMARAGAVDTMFPPGPGLRLETGAWPATSDGGAGEPAPALPELPAWARQTATPRPEAKAATLSPSDLGGAKALAGSLQDWDEDAALMRGTAIHLLLEHLPGYPESAWPEIAGRLFAAAELPTEGMADMLSEAAAVISAPHLAHLFEAETLAEVDLVAPVAALGGQRISGTADRLIVTPERVTVVDFKTNQLVPKEESEVPEGLLRQMGAYVAALQEIFPSREISAAILWTKTAQLMPLSHEAVMAALGRTATS</sequence>
<evidence type="ECO:0000313" key="18">
    <source>
        <dbReference type="EMBL" id="SLN24350.1"/>
    </source>
</evidence>
<keyword evidence="6" id="KW-0269">Exonuclease</keyword>
<dbReference type="EMBL" id="FWFQ01000005">
    <property type="protein sequence ID" value="SLN24350.1"/>
    <property type="molecule type" value="Genomic_DNA"/>
</dbReference>
<keyword evidence="2 15" id="KW-0547">Nucleotide-binding</keyword>
<dbReference type="GO" id="GO:0003677">
    <property type="term" value="F:DNA binding"/>
    <property type="evidence" value="ECO:0007669"/>
    <property type="project" value="UniProtKB-KW"/>
</dbReference>
<keyword evidence="1" id="KW-0540">Nuclease</keyword>
<proteinExistence type="predicted"/>
<evidence type="ECO:0000256" key="13">
    <source>
        <dbReference type="ARBA" id="ARBA00034923"/>
    </source>
</evidence>
<dbReference type="RefSeq" id="WP_085867573.1">
    <property type="nucleotide sequence ID" value="NZ_FWFQ01000005.1"/>
</dbReference>
<evidence type="ECO:0000313" key="19">
    <source>
        <dbReference type="Proteomes" id="UP000193409"/>
    </source>
</evidence>
<evidence type="ECO:0000256" key="3">
    <source>
        <dbReference type="ARBA" id="ARBA00022763"/>
    </source>
</evidence>
<dbReference type="InterPro" id="IPR027417">
    <property type="entry name" value="P-loop_NTPase"/>
</dbReference>
<evidence type="ECO:0000256" key="1">
    <source>
        <dbReference type="ARBA" id="ARBA00022722"/>
    </source>
</evidence>
<feature type="domain" description="UvrD-like helicase ATP-binding" evidence="16">
    <location>
        <begin position="4"/>
        <end position="480"/>
    </location>
</feature>
<dbReference type="Gene3D" id="3.90.320.10">
    <property type="match status" value="1"/>
</dbReference>
<evidence type="ECO:0000256" key="9">
    <source>
        <dbReference type="ARBA" id="ARBA00023204"/>
    </source>
</evidence>
<dbReference type="Proteomes" id="UP000193409">
    <property type="component" value="Unassembled WGS sequence"/>
</dbReference>
<accession>A0A1Y5RSK0</accession>
<keyword evidence="5 15" id="KW-0347">Helicase</keyword>
<evidence type="ECO:0000256" key="2">
    <source>
        <dbReference type="ARBA" id="ARBA00022741"/>
    </source>
</evidence>
<dbReference type="SUPFAM" id="SSF52980">
    <property type="entry name" value="Restriction endonuclease-like"/>
    <property type="match status" value="1"/>
</dbReference>
<keyword evidence="8" id="KW-0238">DNA-binding</keyword>
<keyword evidence="7 15" id="KW-0067">ATP-binding</keyword>
<evidence type="ECO:0000256" key="12">
    <source>
        <dbReference type="ARBA" id="ARBA00034808"/>
    </source>
</evidence>
<comment type="catalytic activity">
    <reaction evidence="14">
        <text>ATP + H2O = ADP + phosphate + H(+)</text>
        <dbReference type="Rhea" id="RHEA:13065"/>
        <dbReference type="ChEBI" id="CHEBI:15377"/>
        <dbReference type="ChEBI" id="CHEBI:15378"/>
        <dbReference type="ChEBI" id="CHEBI:30616"/>
        <dbReference type="ChEBI" id="CHEBI:43474"/>
        <dbReference type="ChEBI" id="CHEBI:456216"/>
        <dbReference type="EC" id="5.6.2.4"/>
    </reaction>
</comment>
<organism evidence="18 19">
    <name type="scientific">Pseudoruegeria aquimaris</name>
    <dbReference type="NCBI Taxonomy" id="393663"/>
    <lineage>
        <taxon>Bacteria</taxon>
        <taxon>Pseudomonadati</taxon>
        <taxon>Pseudomonadota</taxon>
        <taxon>Alphaproteobacteria</taxon>
        <taxon>Rhodobacterales</taxon>
        <taxon>Roseobacteraceae</taxon>
        <taxon>Pseudoruegeria</taxon>
    </lineage>
</organism>
<evidence type="ECO:0000259" key="17">
    <source>
        <dbReference type="PROSITE" id="PS51217"/>
    </source>
</evidence>
<evidence type="ECO:0000256" key="6">
    <source>
        <dbReference type="ARBA" id="ARBA00022839"/>
    </source>
</evidence>
<dbReference type="GO" id="GO:0005829">
    <property type="term" value="C:cytosol"/>
    <property type="evidence" value="ECO:0007669"/>
    <property type="project" value="TreeGrafter"/>
</dbReference>
<dbReference type="Pfam" id="PF13361">
    <property type="entry name" value="UvrD_C"/>
    <property type="match status" value="1"/>
</dbReference>
<dbReference type="Gene3D" id="3.40.50.300">
    <property type="entry name" value="P-loop containing nucleotide triphosphate hydrolases"/>
    <property type="match status" value="4"/>
</dbReference>
<dbReference type="PROSITE" id="PS51198">
    <property type="entry name" value="UVRD_HELICASE_ATP_BIND"/>
    <property type="match status" value="1"/>
</dbReference>
<dbReference type="NCBIfam" id="TIGR02784">
    <property type="entry name" value="addA_alphas"/>
    <property type="match status" value="1"/>
</dbReference>
<evidence type="ECO:0000256" key="11">
    <source>
        <dbReference type="ARBA" id="ARBA00034617"/>
    </source>
</evidence>
<feature type="binding site" evidence="15">
    <location>
        <begin position="25"/>
        <end position="32"/>
    </location>
    <ligand>
        <name>ATP</name>
        <dbReference type="ChEBI" id="CHEBI:30616"/>
    </ligand>
</feature>
<dbReference type="PANTHER" id="PTHR11070:SF2">
    <property type="entry name" value="ATP-DEPENDENT DNA HELICASE SRS2"/>
    <property type="match status" value="1"/>
</dbReference>
<dbReference type="GO" id="GO:0000725">
    <property type="term" value="P:recombinational repair"/>
    <property type="evidence" value="ECO:0007669"/>
    <property type="project" value="TreeGrafter"/>
</dbReference>
<evidence type="ECO:0000256" key="5">
    <source>
        <dbReference type="ARBA" id="ARBA00022806"/>
    </source>
</evidence>
<dbReference type="GO" id="GO:0016887">
    <property type="term" value="F:ATP hydrolysis activity"/>
    <property type="evidence" value="ECO:0007669"/>
    <property type="project" value="RHEA"/>
</dbReference>
<evidence type="ECO:0000259" key="16">
    <source>
        <dbReference type="PROSITE" id="PS51198"/>
    </source>
</evidence>
<dbReference type="SUPFAM" id="SSF52540">
    <property type="entry name" value="P-loop containing nucleoside triphosphate hydrolases"/>
    <property type="match status" value="1"/>
</dbReference>
<evidence type="ECO:0000256" key="4">
    <source>
        <dbReference type="ARBA" id="ARBA00022801"/>
    </source>
</evidence>
<dbReference type="PROSITE" id="PS51217">
    <property type="entry name" value="UVRD_HELICASE_CTER"/>
    <property type="match status" value="1"/>
</dbReference>
<dbReference type="EC" id="5.6.2.4" evidence="12"/>
<feature type="domain" description="UvrD-like helicase C-terminal" evidence="17">
    <location>
        <begin position="497"/>
        <end position="780"/>
    </location>
</feature>
<dbReference type="InterPro" id="IPR014016">
    <property type="entry name" value="UvrD-like_ATP-bd"/>
</dbReference>
<protein>
    <recommendedName>
        <fullName evidence="12">DNA 3'-5' helicase</fullName>
        <ecNumber evidence="12">5.6.2.4</ecNumber>
    </recommendedName>
    <alternativeName>
        <fullName evidence="13">DNA 3'-5' helicase II</fullName>
    </alternativeName>
</protein>
<keyword evidence="3" id="KW-0227">DNA damage</keyword>
<dbReference type="GO" id="GO:0004527">
    <property type="term" value="F:exonuclease activity"/>
    <property type="evidence" value="ECO:0007669"/>
    <property type="project" value="UniProtKB-KW"/>
</dbReference>
<dbReference type="OrthoDB" id="9810135at2"/>
<dbReference type="Pfam" id="PF12705">
    <property type="entry name" value="PDDEXK_1"/>
    <property type="match status" value="1"/>
</dbReference>
<keyword evidence="9" id="KW-0234">DNA repair</keyword>
<comment type="catalytic activity">
    <reaction evidence="11">
        <text>Couples ATP hydrolysis with the unwinding of duplex DNA by translocating in the 3'-5' direction.</text>
        <dbReference type="EC" id="5.6.2.4"/>
    </reaction>
</comment>
<evidence type="ECO:0000256" key="7">
    <source>
        <dbReference type="ARBA" id="ARBA00022840"/>
    </source>
</evidence>
<gene>
    <name evidence="18" type="primary">addA</name>
    <name evidence="18" type="ORF">PSA7680_01010</name>
</gene>
<dbReference type="AlphaFoldDB" id="A0A1Y5RSK0"/>